<dbReference type="Gene3D" id="3.40.50.720">
    <property type="entry name" value="NAD(P)-binding Rossmann-like Domain"/>
    <property type="match status" value="1"/>
</dbReference>
<dbReference type="Gene3D" id="3.90.25.10">
    <property type="entry name" value="UDP-galactose 4-epimerase, domain 1"/>
    <property type="match status" value="1"/>
</dbReference>
<dbReference type="GO" id="GO:0005634">
    <property type="term" value="C:nucleus"/>
    <property type="evidence" value="ECO:0007669"/>
    <property type="project" value="UniProtKB-SubCell"/>
</dbReference>
<dbReference type="Gene3D" id="4.10.240.10">
    <property type="entry name" value="Zn(2)-C6 fungal-type DNA-binding domain"/>
    <property type="match status" value="1"/>
</dbReference>
<evidence type="ECO:0000256" key="3">
    <source>
        <dbReference type="SAM" id="MobiDB-lite"/>
    </source>
</evidence>
<dbReference type="AlphaFoldDB" id="A0A9P9HJ46"/>
<feature type="compositionally biased region" description="Polar residues" evidence="3">
    <location>
        <begin position="81"/>
        <end position="101"/>
    </location>
</feature>
<dbReference type="InterPro" id="IPR036864">
    <property type="entry name" value="Zn2-C6_fun-type_DNA-bd_sf"/>
</dbReference>
<dbReference type="OrthoDB" id="3251668at2759"/>
<evidence type="ECO:0000313" key="5">
    <source>
        <dbReference type="EMBL" id="KAH7258559.1"/>
    </source>
</evidence>
<dbReference type="Pfam" id="PF11951">
    <property type="entry name" value="Fungal_trans_2"/>
    <property type="match status" value="1"/>
</dbReference>
<dbReference type="InterPro" id="IPR021858">
    <property type="entry name" value="Fun_TF"/>
</dbReference>
<reference evidence="5" key="1">
    <citation type="journal article" date="2021" name="Nat. Commun.">
        <title>Genetic determinants of endophytism in the Arabidopsis root mycobiome.</title>
        <authorList>
            <person name="Mesny F."/>
            <person name="Miyauchi S."/>
            <person name="Thiergart T."/>
            <person name="Pickel B."/>
            <person name="Atanasova L."/>
            <person name="Karlsson M."/>
            <person name="Huettel B."/>
            <person name="Barry K.W."/>
            <person name="Haridas S."/>
            <person name="Chen C."/>
            <person name="Bauer D."/>
            <person name="Andreopoulos W."/>
            <person name="Pangilinan J."/>
            <person name="LaButti K."/>
            <person name="Riley R."/>
            <person name="Lipzen A."/>
            <person name="Clum A."/>
            <person name="Drula E."/>
            <person name="Henrissat B."/>
            <person name="Kohler A."/>
            <person name="Grigoriev I.V."/>
            <person name="Martin F.M."/>
            <person name="Hacquard S."/>
        </authorList>
    </citation>
    <scope>NUCLEOTIDE SEQUENCE</scope>
    <source>
        <strain evidence="5">FSSC 5 MPI-SDFR-AT-0091</strain>
    </source>
</reference>
<dbReference type="InterPro" id="IPR008030">
    <property type="entry name" value="NmrA-like"/>
</dbReference>
<dbReference type="PROSITE" id="PS00463">
    <property type="entry name" value="ZN2_CY6_FUNGAL_1"/>
    <property type="match status" value="1"/>
</dbReference>
<organism evidence="5 6">
    <name type="scientific">Fusarium solani</name>
    <name type="common">Filamentous fungus</name>
    <dbReference type="NCBI Taxonomy" id="169388"/>
    <lineage>
        <taxon>Eukaryota</taxon>
        <taxon>Fungi</taxon>
        <taxon>Dikarya</taxon>
        <taxon>Ascomycota</taxon>
        <taxon>Pezizomycotina</taxon>
        <taxon>Sordariomycetes</taxon>
        <taxon>Hypocreomycetidae</taxon>
        <taxon>Hypocreales</taxon>
        <taxon>Nectriaceae</taxon>
        <taxon>Fusarium</taxon>
        <taxon>Fusarium solani species complex</taxon>
    </lineage>
</organism>
<comment type="caution">
    <text evidence="5">The sequence shown here is derived from an EMBL/GenBank/DDBJ whole genome shotgun (WGS) entry which is preliminary data.</text>
</comment>
<keyword evidence="6" id="KW-1185">Reference proteome</keyword>
<accession>A0A9P9HJ46</accession>
<sequence length="806" mass="89144">MSSPACWTCRLRRKKCDRARPICAACAGLDIDCHYSAVRPEWMDGGQKQDGMAKAIKAQVRQSSSSRRDKEFSVQVLPLGESSTSLQAPPSIDSPASTSSAAPVHATGQDETDDFLMALYLDTVFPFLFPWYQPTSISGGRSWLLAILKGQLGIKHTAISISAYYFALSLAQDASHTLRTPCEQHVWDTLALHMKTSLKIIRQDMDDLSKASPHTKADIFRQTHVLEGIIQLLIFETTMARGGDWNMHLTAALALFNDIFETHGMKDGQHDLGVVLRAMDQDRPFFDGIKLGFSVWTADQASFQFFAAFLVFADIISSVSLKTSPRLQHYHRSLIADNHPSVDYSHDKTQGIRMEDYVGCPGWVLVALGEVARLESLKHSAEPIQRADIAEEVQNQSIELEQMLEDGLVTTSNSASQTQNRVPVVEAWIHATMLYLTIVVEGWDPSHPRVLSGVQRILEIITTIPWQVSLRSIMWPFCVAGCLAAPEQEDMFRSVVSAMGAFQAFGTAKEALGLMERVWKLRGQLDRDSWSLCHCFEVDVPTQTPQLQLLSSHVSHHPFPDSFNMKVIAVAGGTGHVGRTIVETLTQSPSFRVIVLGRKASPSNPGEPVHVAVDYANVAVVATALEQHNVHTVISAIQVANEEASAAEANLIKAAGQSSSVKRFIMSGWGSLPSEMSPTSVFQKASLEALRKTDLEWTRFAVGYFLDCYSLTSLKTHLPPLSFAIDVANKKAAIPGTGNEPIAFTYTYDVAKFVAAFLEEPKWDELTFCYGEKTTWNEFVKVAEEVTAQRLLLRRDLRPSREASKG</sequence>
<dbReference type="Pfam" id="PF00172">
    <property type="entry name" value="Zn_clus"/>
    <property type="match status" value="1"/>
</dbReference>
<dbReference type="Proteomes" id="UP000736672">
    <property type="component" value="Unassembled WGS sequence"/>
</dbReference>
<dbReference type="PANTHER" id="PTHR37534:SF20">
    <property type="entry name" value="PRO1A C6 ZINK-FINGER PROTEIN"/>
    <property type="match status" value="1"/>
</dbReference>
<dbReference type="GO" id="GO:0000981">
    <property type="term" value="F:DNA-binding transcription factor activity, RNA polymerase II-specific"/>
    <property type="evidence" value="ECO:0007669"/>
    <property type="project" value="InterPro"/>
</dbReference>
<evidence type="ECO:0000313" key="6">
    <source>
        <dbReference type="Proteomes" id="UP000736672"/>
    </source>
</evidence>
<dbReference type="SUPFAM" id="SSF51735">
    <property type="entry name" value="NAD(P)-binding Rossmann-fold domains"/>
    <property type="match status" value="1"/>
</dbReference>
<evidence type="ECO:0000256" key="2">
    <source>
        <dbReference type="ARBA" id="ARBA00023242"/>
    </source>
</evidence>
<dbReference type="SMART" id="SM00066">
    <property type="entry name" value="GAL4"/>
    <property type="match status" value="1"/>
</dbReference>
<protein>
    <submittedName>
        <fullName evidence="5">Fungal-specific transcription factor domain-containing protein</fullName>
    </submittedName>
</protein>
<dbReference type="GO" id="GO:0008270">
    <property type="term" value="F:zinc ion binding"/>
    <property type="evidence" value="ECO:0007669"/>
    <property type="project" value="InterPro"/>
</dbReference>
<feature type="region of interest" description="Disordered" evidence="3">
    <location>
        <begin position="81"/>
        <end position="106"/>
    </location>
</feature>
<evidence type="ECO:0000256" key="1">
    <source>
        <dbReference type="ARBA" id="ARBA00004123"/>
    </source>
</evidence>
<proteinExistence type="predicted"/>
<dbReference type="EMBL" id="JAGTJS010000009">
    <property type="protein sequence ID" value="KAH7258559.1"/>
    <property type="molecule type" value="Genomic_DNA"/>
</dbReference>
<dbReference type="Pfam" id="PF05368">
    <property type="entry name" value="NmrA"/>
    <property type="match status" value="1"/>
</dbReference>
<dbReference type="InterPro" id="IPR036291">
    <property type="entry name" value="NAD(P)-bd_dom_sf"/>
</dbReference>
<dbReference type="PROSITE" id="PS50048">
    <property type="entry name" value="ZN2_CY6_FUNGAL_2"/>
    <property type="match status" value="1"/>
</dbReference>
<dbReference type="CDD" id="cd00067">
    <property type="entry name" value="GAL4"/>
    <property type="match status" value="1"/>
</dbReference>
<keyword evidence="2" id="KW-0539">Nucleus</keyword>
<feature type="domain" description="Zn(2)-C6 fungal-type" evidence="4">
    <location>
        <begin position="5"/>
        <end position="35"/>
    </location>
</feature>
<comment type="subcellular location">
    <subcellularLocation>
        <location evidence="1">Nucleus</location>
    </subcellularLocation>
</comment>
<dbReference type="PANTHER" id="PTHR37534">
    <property type="entry name" value="TRANSCRIPTIONAL ACTIVATOR PROTEIN UGA3"/>
    <property type="match status" value="1"/>
</dbReference>
<evidence type="ECO:0000259" key="4">
    <source>
        <dbReference type="PROSITE" id="PS50048"/>
    </source>
</evidence>
<dbReference type="InterPro" id="IPR001138">
    <property type="entry name" value="Zn2Cys6_DnaBD"/>
</dbReference>
<dbReference type="SUPFAM" id="SSF57701">
    <property type="entry name" value="Zn2/Cys6 DNA-binding domain"/>
    <property type="match status" value="1"/>
</dbReference>
<gene>
    <name evidence="5" type="ORF">B0J15DRAFT_465815</name>
</gene>
<name>A0A9P9HJ46_FUSSL</name>